<comment type="caution">
    <text evidence="1">The sequence shown here is derived from an EMBL/GenBank/DDBJ whole genome shotgun (WGS) entry which is preliminary data.</text>
</comment>
<evidence type="ECO:0000313" key="2">
    <source>
        <dbReference type="Proteomes" id="UP000624703"/>
    </source>
</evidence>
<protein>
    <submittedName>
        <fullName evidence="1">Uncharacterized protein</fullName>
    </submittedName>
</protein>
<dbReference type="Proteomes" id="UP000624703">
    <property type="component" value="Unassembled WGS sequence"/>
</dbReference>
<keyword evidence="2" id="KW-1185">Reference proteome</keyword>
<sequence length="219" mass="26091">MLFLVASLEAAASEAVEEATAHGEYLFNSLKKVFPHHFKRKSDEGNMVILDENSESGQFIIRRLSQRYNGLQVCWFNRDASDANGDSAVCYHSEEGLLEIKFSEKFKDRESSGTLFWLTLLYRLNMADLYEARVEIKKNDQYSFDKKLELIVRNEYDAKMESQRQYRFIESSFCENNNISYKDRKLFRYEDDFEGYYAWLKVLDDEEDNLERVRRWLKH</sequence>
<gene>
    <name evidence="1" type="ORF">JIN82_12185</name>
</gene>
<dbReference type="EMBL" id="JAENIM010000041">
    <property type="protein sequence ID" value="MBK1791912.1"/>
    <property type="molecule type" value="Genomic_DNA"/>
</dbReference>
<reference evidence="1" key="1">
    <citation type="submission" date="2021-01" db="EMBL/GenBank/DDBJ databases">
        <title>Modified the classification status of verrucomicrobia.</title>
        <authorList>
            <person name="Feng X."/>
        </authorList>
    </citation>
    <scope>NUCLEOTIDE SEQUENCE</scope>
    <source>
        <strain evidence="1">_KCTC 22039</strain>
    </source>
</reference>
<evidence type="ECO:0000313" key="1">
    <source>
        <dbReference type="EMBL" id="MBK1791912.1"/>
    </source>
</evidence>
<organism evidence="1 2">
    <name type="scientific">Persicirhabdus sediminis</name>
    <dbReference type="NCBI Taxonomy" id="454144"/>
    <lineage>
        <taxon>Bacteria</taxon>
        <taxon>Pseudomonadati</taxon>
        <taxon>Verrucomicrobiota</taxon>
        <taxon>Verrucomicrobiia</taxon>
        <taxon>Verrucomicrobiales</taxon>
        <taxon>Verrucomicrobiaceae</taxon>
        <taxon>Persicirhabdus</taxon>
    </lineage>
</organism>
<accession>A0A8J7MEH3</accession>
<dbReference type="AlphaFoldDB" id="A0A8J7MEH3"/>
<proteinExistence type="predicted"/>
<name>A0A8J7MEH3_9BACT</name>